<feature type="domain" description="HTH araC/xylS-type" evidence="5">
    <location>
        <begin position="173"/>
        <end position="270"/>
    </location>
</feature>
<dbReference type="InterPro" id="IPR050204">
    <property type="entry name" value="AraC_XylS_family_regulators"/>
</dbReference>
<dbReference type="Pfam" id="PF02311">
    <property type="entry name" value="AraC_binding"/>
    <property type="match status" value="1"/>
</dbReference>
<dbReference type="Gene3D" id="1.10.10.60">
    <property type="entry name" value="Homeodomain-like"/>
    <property type="match status" value="2"/>
</dbReference>
<dbReference type="GO" id="GO:0003700">
    <property type="term" value="F:DNA-binding transcription factor activity"/>
    <property type="evidence" value="ECO:0007669"/>
    <property type="project" value="InterPro"/>
</dbReference>
<evidence type="ECO:0000256" key="2">
    <source>
        <dbReference type="ARBA" id="ARBA00023125"/>
    </source>
</evidence>
<protein>
    <submittedName>
        <fullName evidence="6">Transcriptional regulator, AraC family</fullName>
    </submittedName>
</protein>
<dbReference type="EMBL" id="CADCTW010000196">
    <property type="protein sequence ID" value="CAA9359303.1"/>
    <property type="molecule type" value="Genomic_DNA"/>
</dbReference>
<dbReference type="InterPro" id="IPR009057">
    <property type="entry name" value="Homeodomain-like_sf"/>
</dbReference>
<dbReference type="GO" id="GO:0043565">
    <property type="term" value="F:sequence-specific DNA binding"/>
    <property type="evidence" value="ECO:0007669"/>
    <property type="project" value="InterPro"/>
</dbReference>
<dbReference type="SUPFAM" id="SSF46689">
    <property type="entry name" value="Homeodomain-like"/>
    <property type="match status" value="2"/>
</dbReference>
<evidence type="ECO:0000256" key="3">
    <source>
        <dbReference type="ARBA" id="ARBA00023159"/>
    </source>
</evidence>
<name>A0A6J4MGZ0_9BACT</name>
<proteinExistence type="predicted"/>
<dbReference type="InterPro" id="IPR018062">
    <property type="entry name" value="HTH_AraC-typ_CS"/>
</dbReference>
<reference evidence="6" key="1">
    <citation type="submission" date="2020-02" db="EMBL/GenBank/DDBJ databases">
        <authorList>
            <person name="Meier V. D."/>
        </authorList>
    </citation>
    <scope>NUCLEOTIDE SEQUENCE</scope>
    <source>
        <strain evidence="6">AVDCRST_MAG68</strain>
    </source>
</reference>
<dbReference type="AlphaFoldDB" id="A0A6J4MGZ0"/>
<dbReference type="SUPFAM" id="SSF51215">
    <property type="entry name" value="Regulatory protein AraC"/>
    <property type="match status" value="1"/>
</dbReference>
<dbReference type="InterPro" id="IPR037923">
    <property type="entry name" value="HTH-like"/>
</dbReference>
<keyword evidence="1" id="KW-0805">Transcription regulation</keyword>
<evidence type="ECO:0000256" key="4">
    <source>
        <dbReference type="ARBA" id="ARBA00023163"/>
    </source>
</evidence>
<keyword evidence="3" id="KW-0010">Activator</keyword>
<dbReference type="InterPro" id="IPR018060">
    <property type="entry name" value="HTH_AraC"/>
</dbReference>
<dbReference type="PANTHER" id="PTHR46796:SF2">
    <property type="entry name" value="TRANSCRIPTIONAL REGULATORY PROTEIN"/>
    <property type="match status" value="1"/>
</dbReference>
<dbReference type="PROSITE" id="PS01124">
    <property type="entry name" value="HTH_ARAC_FAMILY_2"/>
    <property type="match status" value="1"/>
</dbReference>
<sequence length="306" mass="33585">MATKVLGEQVRVWRPAALPGVEVMRVERSGRLWRWYHETYAFCTAYAGTGEVQYRQRIHSVRPGDTLLMEPGEVHTDRRLEGLASFRVLFVAPEVLARFREDESDEPVHLRRARTHDPTLFRVLTSLHAALERDASALEAQCRLALALHELLRRFAAPGPRSADDDPGAAPLLRARDLLHASPGQAVSLDELAAAAGLSKFHLLRAFAKRFGLPPHTYHTQLRIATARSLLANGVPISRAALEAGFADQSHLTRHFARIVGVTPGAYVRDTRASAARDDAAGELLADPHGSLAGCALDEEELLAAL</sequence>
<evidence type="ECO:0000313" key="6">
    <source>
        <dbReference type="EMBL" id="CAA9359303.1"/>
    </source>
</evidence>
<accession>A0A6J4MGZ0</accession>
<keyword evidence="4" id="KW-0804">Transcription</keyword>
<keyword evidence="2" id="KW-0238">DNA-binding</keyword>
<dbReference type="InterPro" id="IPR003313">
    <property type="entry name" value="AraC-bd"/>
</dbReference>
<dbReference type="PROSITE" id="PS00041">
    <property type="entry name" value="HTH_ARAC_FAMILY_1"/>
    <property type="match status" value="2"/>
</dbReference>
<organism evidence="6">
    <name type="scientific">uncultured Gemmatimonadota bacterium</name>
    <dbReference type="NCBI Taxonomy" id="203437"/>
    <lineage>
        <taxon>Bacteria</taxon>
        <taxon>Pseudomonadati</taxon>
        <taxon>Gemmatimonadota</taxon>
        <taxon>environmental samples</taxon>
    </lineage>
</organism>
<gene>
    <name evidence="6" type="ORF">AVDCRST_MAG68-4295</name>
</gene>
<evidence type="ECO:0000259" key="5">
    <source>
        <dbReference type="PROSITE" id="PS01124"/>
    </source>
</evidence>
<evidence type="ECO:0000256" key="1">
    <source>
        <dbReference type="ARBA" id="ARBA00023015"/>
    </source>
</evidence>
<dbReference type="Pfam" id="PF12833">
    <property type="entry name" value="HTH_18"/>
    <property type="match status" value="1"/>
</dbReference>
<dbReference type="PANTHER" id="PTHR46796">
    <property type="entry name" value="HTH-TYPE TRANSCRIPTIONAL ACTIVATOR RHAS-RELATED"/>
    <property type="match status" value="1"/>
</dbReference>
<dbReference type="SMART" id="SM00342">
    <property type="entry name" value="HTH_ARAC"/>
    <property type="match status" value="1"/>
</dbReference>